<proteinExistence type="inferred from homology"/>
<dbReference type="InterPro" id="IPR013128">
    <property type="entry name" value="Peptidase_C1A"/>
</dbReference>
<keyword evidence="5" id="KW-1185">Reference proteome</keyword>
<evidence type="ECO:0000256" key="2">
    <source>
        <dbReference type="SAM" id="SignalP"/>
    </source>
</evidence>
<dbReference type="SUPFAM" id="SSF54001">
    <property type="entry name" value="Cysteine proteinases"/>
    <property type="match status" value="1"/>
</dbReference>
<dbReference type="PANTHER" id="PTHR12411">
    <property type="entry name" value="CYSTEINE PROTEASE FAMILY C1-RELATED"/>
    <property type="match status" value="1"/>
</dbReference>
<dbReference type="InterPro" id="IPR013783">
    <property type="entry name" value="Ig-like_fold"/>
</dbReference>
<keyword evidence="2" id="KW-0732">Signal</keyword>
<dbReference type="CDD" id="cd00063">
    <property type="entry name" value="FN3"/>
    <property type="match status" value="1"/>
</dbReference>
<dbReference type="InterPro" id="IPR038765">
    <property type="entry name" value="Papain-like_cys_pep_sf"/>
</dbReference>
<dbReference type="PROSITE" id="PS00639">
    <property type="entry name" value="THIOL_PROTEASE_HIS"/>
    <property type="match status" value="1"/>
</dbReference>
<dbReference type="Proteomes" id="UP001152321">
    <property type="component" value="Unassembled WGS sequence"/>
</dbReference>
<dbReference type="EMBL" id="JANRMI010000001">
    <property type="protein sequence ID" value="MDG0815669.1"/>
    <property type="molecule type" value="Genomic_DNA"/>
</dbReference>
<feature type="domain" description="Peptidase C1A papain C-terminal" evidence="3">
    <location>
        <begin position="107"/>
        <end position="348"/>
    </location>
</feature>
<sequence>MRNYLKPVRAAFTLTLLLNVSHSFAQSTVPFRPGLKEMTGEEDKKLHTKKVKKVHTNRLGLERVNKERSQRGESPVSADLSLPEFETDQTLGATSTGMVTGTALGSAPAQVDNSAMVSFPPIANQGGLGSCVAFATTYYMMSHEVCLTLGCDNKNYGQRIYSPKWTYNLINGGGDNGSFFSNAFAVLEKHGAALNSEFPYDTNYLAWSMNSLHWKNAINSRMRPNSYLTVNTDAGMASLKQMLANGHVVVAGTYVNSWVYRKVQTNPLVGSNPFVGQNIVSHLNGSVAGHAITIVGYDDNIWTDINNNGVVDPQEVGAFKIANSFGSTWGNQGYIWVSYDAFRATSTVPNFAPTGRVQFAQSGNVYFSTYVAYTPKLIAEVNMSHALRAQMSLQFGSSANTTTQPSTYWSPFAFVNNGGSWAFDGTSVEKQGSFFFDISSLAGSDVNSQYFYLVEKDSTAGSALSTYNFNIVDPVQGNILLSASGVPAYVDANSSTLRAGNAPVAPPADTLAPTAPTNLKASLVYLRGGKSARVALGWSASTDNVAVQKYLIYRNGVKIGETSYLSYNDNNLTRGVTYTYQIVAVDSSGNKSAPSTAASALWQ</sequence>
<dbReference type="InterPro" id="IPR003961">
    <property type="entry name" value="FN3_dom"/>
</dbReference>
<dbReference type="CDD" id="cd02619">
    <property type="entry name" value="Peptidase_C1"/>
    <property type="match status" value="1"/>
</dbReference>
<feature type="chain" id="PRO_5047020121" description="Peptidase C1A papain C-terminal domain-containing protein" evidence="2">
    <location>
        <begin position="26"/>
        <end position="603"/>
    </location>
</feature>
<comment type="similarity">
    <text evidence="1">Belongs to the peptidase C1 family.</text>
</comment>
<dbReference type="Gene3D" id="3.90.70.10">
    <property type="entry name" value="Cysteine proteinases"/>
    <property type="match status" value="1"/>
</dbReference>
<dbReference type="SUPFAM" id="SSF49265">
    <property type="entry name" value="Fibronectin type III"/>
    <property type="match status" value="1"/>
</dbReference>
<evidence type="ECO:0000313" key="4">
    <source>
        <dbReference type="EMBL" id="MDG0815669.1"/>
    </source>
</evidence>
<reference evidence="4" key="1">
    <citation type="submission" date="2022-08" db="EMBL/GenBank/DDBJ databases">
        <title>Novel Bdellovibrio Species Isolated from Svalbard: Designation Bdellovibrio svalbardensis.</title>
        <authorList>
            <person name="Mitchell R.J."/>
            <person name="Choi S.Y."/>
        </authorList>
    </citation>
    <scope>NUCLEOTIDE SEQUENCE</scope>
    <source>
        <strain evidence="4">PAP01</strain>
    </source>
</reference>
<dbReference type="InterPro" id="IPR025660">
    <property type="entry name" value="Pept_his_AS"/>
</dbReference>
<evidence type="ECO:0000313" key="5">
    <source>
        <dbReference type="Proteomes" id="UP001152321"/>
    </source>
</evidence>
<comment type="caution">
    <text evidence="4">The sequence shown here is derived from an EMBL/GenBank/DDBJ whole genome shotgun (WGS) entry which is preliminary data.</text>
</comment>
<dbReference type="InterPro" id="IPR000668">
    <property type="entry name" value="Peptidase_C1A_C"/>
</dbReference>
<feature type="signal peptide" evidence="2">
    <location>
        <begin position="1"/>
        <end position="25"/>
    </location>
</feature>
<evidence type="ECO:0000256" key="1">
    <source>
        <dbReference type="ARBA" id="ARBA00008455"/>
    </source>
</evidence>
<gene>
    <name evidence="4" type="ORF">NWE73_04785</name>
</gene>
<dbReference type="SMART" id="SM00645">
    <property type="entry name" value="Pept_C1"/>
    <property type="match status" value="1"/>
</dbReference>
<name>A0ABT6DFP1_9BACT</name>
<evidence type="ECO:0000259" key="3">
    <source>
        <dbReference type="SMART" id="SM00645"/>
    </source>
</evidence>
<dbReference type="InterPro" id="IPR036116">
    <property type="entry name" value="FN3_sf"/>
</dbReference>
<dbReference type="InterPro" id="IPR018247">
    <property type="entry name" value="EF_Hand_1_Ca_BS"/>
</dbReference>
<organism evidence="4 5">
    <name type="scientific">Bdellovibrio svalbardensis</name>
    <dbReference type="NCBI Taxonomy" id="2972972"/>
    <lineage>
        <taxon>Bacteria</taxon>
        <taxon>Pseudomonadati</taxon>
        <taxon>Bdellovibrionota</taxon>
        <taxon>Bdellovibrionia</taxon>
        <taxon>Bdellovibrionales</taxon>
        <taxon>Pseudobdellovibrionaceae</taxon>
        <taxon>Bdellovibrio</taxon>
    </lineage>
</organism>
<dbReference type="RefSeq" id="WP_277577142.1">
    <property type="nucleotide sequence ID" value="NZ_JANRMI010000001.1"/>
</dbReference>
<dbReference type="Gene3D" id="2.60.40.10">
    <property type="entry name" value="Immunoglobulins"/>
    <property type="match status" value="1"/>
</dbReference>
<protein>
    <recommendedName>
        <fullName evidence="3">Peptidase C1A papain C-terminal domain-containing protein</fullName>
    </recommendedName>
</protein>
<dbReference type="Pfam" id="PF00112">
    <property type="entry name" value="Peptidase_C1"/>
    <property type="match status" value="1"/>
</dbReference>
<dbReference type="PROSITE" id="PS00018">
    <property type="entry name" value="EF_HAND_1"/>
    <property type="match status" value="1"/>
</dbReference>
<accession>A0ABT6DFP1</accession>